<reference evidence="12 14" key="2">
    <citation type="submission" date="2018-03" db="EMBL/GenBank/DDBJ databases">
        <authorList>
            <person name="Fogelqvist J."/>
        </authorList>
    </citation>
    <scope>NUCLEOTIDE SEQUENCE [LARGE SCALE GENOMIC DNA]</scope>
</reference>
<dbReference type="PANTHER" id="PTHR11157">
    <property type="entry name" value="FATTY ACID ACYL TRANSFERASE-RELATED"/>
    <property type="match status" value="1"/>
</dbReference>
<keyword evidence="5 10" id="KW-0276">Fatty acid metabolism</keyword>
<accession>A0A0G4IIQ2</accession>
<protein>
    <recommendedName>
        <fullName evidence="10">Elongation of fatty acids protein</fullName>
        <ecNumber evidence="10">2.3.1.-</ecNumber>
    </recommendedName>
</protein>
<evidence type="ECO:0000256" key="1">
    <source>
        <dbReference type="ARBA" id="ARBA00004141"/>
    </source>
</evidence>
<dbReference type="GO" id="GO:0005789">
    <property type="term" value="C:endoplasmic reticulum membrane"/>
    <property type="evidence" value="ECO:0007669"/>
    <property type="project" value="TreeGrafter"/>
</dbReference>
<reference evidence="11 13" key="1">
    <citation type="submission" date="2015-02" db="EMBL/GenBank/DDBJ databases">
        <authorList>
            <person name="Chooi Y.-H."/>
        </authorList>
    </citation>
    <scope>NUCLEOTIDE SEQUENCE [LARGE SCALE GENOMIC DNA]</scope>
    <source>
        <strain evidence="11">E3</strain>
    </source>
</reference>
<feature type="transmembrane region" description="Helical" evidence="10">
    <location>
        <begin position="70"/>
        <end position="94"/>
    </location>
</feature>
<feature type="transmembrane region" description="Helical" evidence="10">
    <location>
        <begin position="214"/>
        <end position="232"/>
    </location>
</feature>
<comment type="catalytic activity">
    <reaction evidence="10">
        <text>an acyl-CoA + malonyl-CoA + H(+) = a 3-oxoacyl-CoA + CO2 + CoA</text>
        <dbReference type="Rhea" id="RHEA:50252"/>
        <dbReference type="ChEBI" id="CHEBI:15378"/>
        <dbReference type="ChEBI" id="CHEBI:16526"/>
        <dbReference type="ChEBI" id="CHEBI:57287"/>
        <dbReference type="ChEBI" id="CHEBI:57384"/>
        <dbReference type="ChEBI" id="CHEBI:58342"/>
        <dbReference type="ChEBI" id="CHEBI:90726"/>
    </reaction>
    <physiologicalReaction direction="left-to-right" evidence="10">
        <dbReference type="Rhea" id="RHEA:50253"/>
    </physiologicalReaction>
</comment>
<feature type="transmembrane region" description="Helical" evidence="10">
    <location>
        <begin position="149"/>
        <end position="165"/>
    </location>
</feature>
<evidence type="ECO:0000256" key="2">
    <source>
        <dbReference type="ARBA" id="ARBA00022516"/>
    </source>
</evidence>
<evidence type="ECO:0000256" key="10">
    <source>
        <dbReference type="RuleBase" id="RU361115"/>
    </source>
</evidence>
<dbReference type="Proteomes" id="UP000290189">
    <property type="component" value="Unassembled WGS sequence"/>
</dbReference>
<dbReference type="EMBL" id="CDSF01000002">
    <property type="protein sequence ID" value="CEO95000.1"/>
    <property type="molecule type" value="Genomic_DNA"/>
</dbReference>
<geneLocation type="mitochondrion" evidence="12"/>
<feature type="transmembrane region" description="Helical" evidence="10">
    <location>
        <begin position="114"/>
        <end position="137"/>
    </location>
</feature>
<dbReference type="PANTHER" id="PTHR11157:SF126">
    <property type="entry name" value="ELONGATION OF VERY LONG CHAIN FATTY ACIDS PROTEIN"/>
    <property type="match status" value="1"/>
</dbReference>
<dbReference type="Pfam" id="PF01151">
    <property type="entry name" value="ELO"/>
    <property type="match status" value="1"/>
</dbReference>
<dbReference type="PROSITE" id="PS01188">
    <property type="entry name" value="ELO"/>
    <property type="match status" value="1"/>
</dbReference>
<name>A0A0G4IIQ2_PLABS</name>
<comment type="subcellular location">
    <subcellularLocation>
        <location evidence="1">Membrane</location>
        <topology evidence="1">Multi-pass membrane protein</topology>
    </subcellularLocation>
</comment>
<evidence type="ECO:0000313" key="12">
    <source>
        <dbReference type="EMBL" id="SPQ94329.1"/>
    </source>
</evidence>
<evidence type="ECO:0000313" key="13">
    <source>
        <dbReference type="Proteomes" id="UP000039324"/>
    </source>
</evidence>
<keyword evidence="3 10" id="KW-0808">Transferase</keyword>
<evidence type="ECO:0000256" key="8">
    <source>
        <dbReference type="ARBA" id="ARBA00023136"/>
    </source>
</evidence>
<keyword evidence="9 10" id="KW-0275">Fatty acid biosynthesis</keyword>
<dbReference type="GO" id="GO:0034626">
    <property type="term" value="P:fatty acid elongation, polyunsaturated fatty acid"/>
    <property type="evidence" value="ECO:0007669"/>
    <property type="project" value="TreeGrafter"/>
</dbReference>
<dbReference type="InterPro" id="IPR002076">
    <property type="entry name" value="ELO_fam"/>
</dbReference>
<dbReference type="OMA" id="EFMQNAD"/>
<evidence type="ECO:0000256" key="9">
    <source>
        <dbReference type="ARBA" id="ARBA00023160"/>
    </source>
</evidence>
<evidence type="ECO:0000256" key="6">
    <source>
        <dbReference type="ARBA" id="ARBA00022989"/>
    </source>
</evidence>
<evidence type="ECO:0000313" key="14">
    <source>
        <dbReference type="Proteomes" id="UP000290189"/>
    </source>
</evidence>
<proteinExistence type="inferred from homology"/>
<dbReference type="EMBL" id="OVEO01000002">
    <property type="protein sequence ID" value="SPQ94329.1"/>
    <property type="molecule type" value="Genomic_DNA"/>
</dbReference>
<dbReference type="AlphaFoldDB" id="A0A0G4IIQ2"/>
<keyword evidence="2 10" id="KW-0444">Lipid biosynthesis</keyword>
<keyword evidence="7 10" id="KW-0443">Lipid metabolism</keyword>
<keyword evidence="4 10" id="KW-0812">Transmembrane</keyword>
<comment type="similarity">
    <text evidence="10">Belongs to the ELO family.</text>
</comment>
<dbReference type="GO" id="GO:0019367">
    <property type="term" value="P:fatty acid elongation, saturated fatty acid"/>
    <property type="evidence" value="ECO:0007669"/>
    <property type="project" value="TreeGrafter"/>
</dbReference>
<evidence type="ECO:0000256" key="4">
    <source>
        <dbReference type="ARBA" id="ARBA00022692"/>
    </source>
</evidence>
<keyword evidence="8 10" id="KW-0472">Membrane</keyword>
<keyword evidence="12" id="KW-0496">Mitochondrion</keyword>
<dbReference type="GO" id="GO:0009922">
    <property type="term" value="F:fatty acid elongase activity"/>
    <property type="evidence" value="ECO:0007669"/>
    <property type="project" value="InterPro"/>
</dbReference>
<feature type="transmembrane region" description="Helical" evidence="10">
    <location>
        <begin position="171"/>
        <end position="194"/>
    </location>
</feature>
<dbReference type="Proteomes" id="UP000039324">
    <property type="component" value="Unassembled WGS sequence"/>
</dbReference>
<dbReference type="InterPro" id="IPR030457">
    <property type="entry name" value="ELO_CS"/>
</dbReference>
<feature type="transmembrane region" description="Helical" evidence="10">
    <location>
        <begin position="38"/>
        <end position="58"/>
    </location>
</feature>
<organism evidence="11 13">
    <name type="scientific">Plasmodiophora brassicae</name>
    <name type="common">Clubroot disease agent</name>
    <dbReference type="NCBI Taxonomy" id="37360"/>
    <lineage>
        <taxon>Eukaryota</taxon>
        <taxon>Sar</taxon>
        <taxon>Rhizaria</taxon>
        <taxon>Endomyxa</taxon>
        <taxon>Phytomyxea</taxon>
        <taxon>Plasmodiophorida</taxon>
        <taxon>Plasmodiophoridae</taxon>
        <taxon>Plasmodiophora</taxon>
    </lineage>
</organism>
<keyword evidence="13" id="KW-1185">Reference proteome</keyword>
<keyword evidence="6 10" id="KW-1133">Transmembrane helix</keyword>
<dbReference type="EC" id="2.3.1.-" evidence="10"/>
<sequence length="280" mass="32307">MAVQHVVQGLWKEAVDAADGSAWRPSPMTQDWALMDTTTAAATVGAYLVGILVLRVFMGFRGKGYNVKSLVLIHNMGMFLLSAYMCVETIRQAWLANYSLFGNAVDESPKGIGMARILHIFFVSKVFEFMDTIIMCLRCRFRQITFLHVYHHASIFAIWWAIVKYYPGGEAYFSCTLNSFVHVAMYGYYFWSAVVPRTDEKRPHWTHPAFYRRYITRLQMTQFTVMLFQAAYDCVVPSPYPKRMAMLLFVYMLTMLSLFANFYSKSYSKSGKKAEHMKEA</sequence>
<evidence type="ECO:0000256" key="3">
    <source>
        <dbReference type="ARBA" id="ARBA00022679"/>
    </source>
</evidence>
<evidence type="ECO:0000256" key="7">
    <source>
        <dbReference type="ARBA" id="ARBA00023098"/>
    </source>
</evidence>
<evidence type="ECO:0000256" key="5">
    <source>
        <dbReference type="ARBA" id="ARBA00022832"/>
    </source>
</evidence>
<gene>
    <name evidence="11" type="ORF">PBRA_003813</name>
    <name evidence="12" type="ORF">PLBR_LOCUS1544</name>
</gene>
<dbReference type="GO" id="GO:0034625">
    <property type="term" value="P:fatty acid elongation, monounsaturated fatty acid"/>
    <property type="evidence" value="ECO:0007669"/>
    <property type="project" value="TreeGrafter"/>
</dbReference>
<evidence type="ECO:0000313" key="11">
    <source>
        <dbReference type="EMBL" id="CEO95000.1"/>
    </source>
</evidence>
<dbReference type="GO" id="GO:0042761">
    <property type="term" value="P:very long-chain fatty acid biosynthetic process"/>
    <property type="evidence" value="ECO:0007669"/>
    <property type="project" value="TreeGrafter"/>
</dbReference>
<dbReference type="OrthoDB" id="434092at2759"/>
<dbReference type="STRING" id="37360.A0A0G4IIQ2"/>
<dbReference type="GO" id="GO:0030148">
    <property type="term" value="P:sphingolipid biosynthetic process"/>
    <property type="evidence" value="ECO:0007669"/>
    <property type="project" value="TreeGrafter"/>
</dbReference>
<feature type="transmembrane region" description="Helical" evidence="10">
    <location>
        <begin position="244"/>
        <end position="263"/>
    </location>
</feature>